<gene>
    <name evidence="1" type="ORF">JY572_37950</name>
</gene>
<dbReference type="RefSeq" id="WP_206715832.1">
    <property type="nucleotide sequence ID" value="NZ_CP071091.1"/>
</dbReference>
<protein>
    <submittedName>
        <fullName evidence="1">Uncharacterized protein</fullName>
    </submittedName>
</protein>
<dbReference type="Proteomes" id="UP000663090">
    <property type="component" value="Chromosome"/>
</dbReference>
<reference evidence="1 2" key="1">
    <citation type="submission" date="2021-02" db="EMBL/GenBank/DDBJ databases">
        <title>De Novo genome assembly of isolated myxobacteria.</title>
        <authorList>
            <person name="Stevens D.C."/>
        </authorList>
    </citation>
    <scope>NUCLEOTIDE SEQUENCE [LARGE SCALE GENOMIC DNA]</scope>
    <source>
        <strain evidence="1 2">SCHIC003</strain>
    </source>
</reference>
<keyword evidence="2" id="KW-1185">Reference proteome</keyword>
<name>A0ABX7N6F9_9BACT</name>
<sequence>MESSPNRAPRGYLRMLITRRPGAKAATAIEIQEGSPAEALKACDDVADLLDASGRNPEVVTHLRAWKRFGGVLERARAWTPRAAAAAMGALLIWPGPAVNERVSETVRDVVPTIGDVFLADAARIRFVMPPEPLPGQDVPPCGKGYVAIKGGCWAKLEAKAPECPEKSVEHKGGCYLPVKGATPVPMSLERAKP</sequence>
<proteinExistence type="predicted"/>
<organism evidence="1 2">
    <name type="scientific">Myxococcus landrumensis</name>
    <dbReference type="NCBI Taxonomy" id="2813577"/>
    <lineage>
        <taxon>Bacteria</taxon>
        <taxon>Pseudomonadati</taxon>
        <taxon>Myxococcota</taxon>
        <taxon>Myxococcia</taxon>
        <taxon>Myxococcales</taxon>
        <taxon>Cystobacterineae</taxon>
        <taxon>Myxococcaceae</taxon>
        <taxon>Myxococcus</taxon>
    </lineage>
</organism>
<dbReference type="EMBL" id="CP071091">
    <property type="protein sequence ID" value="QSQ14038.1"/>
    <property type="molecule type" value="Genomic_DNA"/>
</dbReference>
<accession>A0ABX7N6F9</accession>
<evidence type="ECO:0000313" key="2">
    <source>
        <dbReference type="Proteomes" id="UP000663090"/>
    </source>
</evidence>
<evidence type="ECO:0000313" key="1">
    <source>
        <dbReference type="EMBL" id="QSQ14038.1"/>
    </source>
</evidence>